<dbReference type="SUPFAM" id="SSF50249">
    <property type="entry name" value="Nucleic acid-binding proteins"/>
    <property type="match status" value="1"/>
</dbReference>
<comment type="subunit">
    <text evidence="3">Monomer. Associates with 30S ribosomal subunit, binds 16S rRNA.</text>
</comment>
<comment type="function">
    <text evidence="3">One of several proteins that assist in the late maturation steps of the functional core of the 30S ribosomal subunit. Helps release RbfA from mature subunits. May play a role in the assembly of ribosomal proteins into the subunit. Circularly permuted GTPase that catalyzes slow GTP hydrolysis, GTPase activity is stimulated by the 30S ribosomal subunit.</text>
</comment>
<feature type="binding site" evidence="3">
    <location>
        <position position="259"/>
    </location>
    <ligand>
        <name>Zn(2+)</name>
        <dbReference type="ChEBI" id="CHEBI:29105"/>
    </ligand>
</feature>
<dbReference type="EC" id="3.6.1.-" evidence="3"/>
<feature type="binding site" evidence="3">
    <location>
        <position position="253"/>
    </location>
    <ligand>
        <name>Zn(2+)</name>
        <dbReference type="ChEBI" id="CHEBI:29105"/>
    </ligand>
</feature>
<dbReference type="GO" id="GO:0005737">
    <property type="term" value="C:cytoplasm"/>
    <property type="evidence" value="ECO:0007669"/>
    <property type="project" value="UniProtKB-SubCell"/>
</dbReference>
<dbReference type="InterPro" id="IPR010914">
    <property type="entry name" value="RsgA_GTPase_dom"/>
</dbReference>
<keyword evidence="3" id="KW-0378">Hydrolase</keyword>
<organism evidence="6 7">
    <name type="scientific">Balnearium lithotrophicum</name>
    <dbReference type="NCBI Taxonomy" id="223788"/>
    <lineage>
        <taxon>Bacteria</taxon>
        <taxon>Pseudomonadati</taxon>
        <taxon>Aquificota</taxon>
        <taxon>Aquificia</taxon>
        <taxon>Desulfurobacteriales</taxon>
        <taxon>Desulfurobacteriaceae</taxon>
        <taxon>Balnearium</taxon>
    </lineage>
</organism>
<keyword evidence="3" id="KW-0690">Ribosome biogenesis</keyword>
<keyword evidence="3" id="KW-0694">RNA-binding</keyword>
<dbReference type="Pfam" id="PF03193">
    <property type="entry name" value="RsgA_GTPase"/>
    <property type="match status" value="1"/>
</dbReference>
<dbReference type="GO" id="GO:0042274">
    <property type="term" value="P:ribosomal small subunit biogenesis"/>
    <property type="evidence" value="ECO:0007669"/>
    <property type="project" value="UniProtKB-UniRule"/>
</dbReference>
<dbReference type="Gene3D" id="3.40.50.300">
    <property type="entry name" value="P-loop containing nucleotide triphosphate hydrolases"/>
    <property type="match status" value="1"/>
</dbReference>
<dbReference type="GO" id="GO:0019843">
    <property type="term" value="F:rRNA binding"/>
    <property type="evidence" value="ECO:0007669"/>
    <property type="project" value="UniProtKB-KW"/>
</dbReference>
<evidence type="ECO:0000259" key="5">
    <source>
        <dbReference type="PROSITE" id="PS51721"/>
    </source>
</evidence>
<name>A0A521BSU2_9BACT</name>
<evidence type="ECO:0000259" key="4">
    <source>
        <dbReference type="PROSITE" id="PS50936"/>
    </source>
</evidence>
<comment type="subcellular location">
    <subcellularLocation>
        <location evidence="3">Cytoplasm</location>
    </subcellularLocation>
</comment>
<keyword evidence="1 3" id="KW-0547">Nucleotide-binding</keyword>
<dbReference type="Proteomes" id="UP000317315">
    <property type="component" value="Unassembled WGS sequence"/>
</dbReference>
<dbReference type="PANTHER" id="PTHR32120">
    <property type="entry name" value="SMALL RIBOSOMAL SUBUNIT BIOGENESIS GTPASE RSGA"/>
    <property type="match status" value="1"/>
</dbReference>
<dbReference type="GO" id="GO:0003924">
    <property type="term" value="F:GTPase activity"/>
    <property type="evidence" value="ECO:0007669"/>
    <property type="project" value="UniProtKB-UniRule"/>
</dbReference>
<dbReference type="EMBL" id="FXTM01000007">
    <property type="protein sequence ID" value="SMO50125.1"/>
    <property type="molecule type" value="Genomic_DNA"/>
</dbReference>
<accession>A0A521BSU2</accession>
<proteinExistence type="inferred from homology"/>
<dbReference type="InterPro" id="IPR012340">
    <property type="entry name" value="NA-bd_OB-fold"/>
</dbReference>
<dbReference type="RefSeq" id="WP_142934816.1">
    <property type="nucleotide sequence ID" value="NZ_FXTM01000007.1"/>
</dbReference>
<sequence>MSEGIVVERAGQKITVFVPEEGKHYRGVPLGKVRKRDKIFAGDVVEGRIVDNETFAIEGIKDRKNLLIRPPIANVDKVVIVSTIKNPPFQNYLLDNLLVVYDYLGVNPVVVFNKVDLLNEEEIKELDKWVDIYRSAGYRVIPTSSESGEGIEELREELKGVVSIFAGASGVGKSSLVRELTGEDLKVGEVSSKTERGKHTTREVRLIPFEGGFIGDAPGFSRVEALNFMDREEVRLHFPEFLRYECKFSDCLHLEEEGCEVREAVIRGEIPCERYKSYLKIIKAFVPWLSEVRNCSGD</sequence>
<dbReference type="OrthoDB" id="9809485at2"/>
<feature type="binding site" evidence="3">
    <location>
        <begin position="167"/>
        <end position="175"/>
    </location>
    <ligand>
        <name>GTP</name>
        <dbReference type="ChEBI" id="CHEBI:37565"/>
    </ligand>
</feature>
<keyword evidence="3" id="KW-0963">Cytoplasm</keyword>
<keyword evidence="3" id="KW-0862">Zinc</keyword>
<evidence type="ECO:0000256" key="2">
    <source>
        <dbReference type="ARBA" id="ARBA00023134"/>
    </source>
</evidence>
<comment type="similarity">
    <text evidence="3">Belongs to the TRAFAC class YlqF/YawG GTPase family. RsgA subfamily.</text>
</comment>
<evidence type="ECO:0000313" key="6">
    <source>
        <dbReference type="EMBL" id="SMO50125.1"/>
    </source>
</evidence>
<feature type="domain" description="CP-type G" evidence="5">
    <location>
        <begin position="64"/>
        <end position="223"/>
    </location>
</feature>
<dbReference type="NCBIfam" id="TIGR00157">
    <property type="entry name" value="ribosome small subunit-dependent GTPase A"/>
    <property type="match status" value="1"/>
</dbReference>
<evidence type="ECO:0000256" key="1">
    <source>
        <dbReference type="ARBA" id="ARBA00022741"/>
    </source>
</evidence>
<dbReference type="PROSITE" id="PS51721">
    <property type="entry name" value="G_CP"/>
    <property type="match status" value="1"/>
</dbReference>
<feature type="binding site" evidence="3">
    <location>
        <position position="246"/>
    </location>
    <ligand>
        <name>Zn(2+)</name>
        <dbReference type="ChEBI" id="CHEBI:29105"/>
    </ligand>
</feature>
<comment type="cofactor">
    <cofactor evidence="3">
        <name>Zn(2+)</name>
        <dbReference type="ChEBI" id="CHEBI:29105"/>
    </cofactor>
    <text evidence="3">Binds 1 zinc ion per subunit.</text>
</comment>
<dbReference type="GO" id="GO:0046872">
    <property type="term" value="F:metal ion binding"/>
    <property type="evidence" value="ECO:0007669"/>
    <property type="project" value="UniProtKB-KW"/>
</dbReference>
<feature type="binding site" evidence="3">
    <location>
        <begin position="113"/>
        <end position="116"/>
    </location>
    <ligand>
        <name>GTP</name>
        <dbReference type="ChEBI" id="CHEBI:37565"/>
    </ligand>
</feature>
<dbReference type="SUPFAM" id="SSF52540">
    <property type="entry name" value="P-loop containing nucleoside triphosphate hydrolases"/>
    <property type="match status" value="1"/>
</dbReference>
<keyword evidence="2 3" id="KW-0342">GTP-binding</keyword>
<dbReference type="Gene3D" id="1.10.40.50">
    <property type="entry name" value="Probable gtpase engc, domain 3"/>
    <property type="match status" value="1"/>
</dbReference>
<protein>
    <recommendedName>
        <fullName evidence="3">Small ribosomal subunit biogenesis GTPase RsgA</fullName>
        <ecNumber evidence="3">3.6.1.-</ecNumber>
    </recommendedName>
</protein>
<dbReference type="AlphaFoldDB" id="A0A521BSU2"/>
<dbReference type="PROSITE" id="PS50936">
    <property type="entry name" value="ENGC_GTPASE"/>
    <property type="match status" value="1"/>
</dbReference>
<keyword evidence="3" id="KW-0479">Metal-binding</keyword>
<dbReference type="InterPro" id="IPR027417">
    <property type="entry name" value="P-loop_NTPase"/>
</dbReference>
<dbReference type="GO" id="GO:0005525">
    <property type="term" value="F:GTP binding"/>
    <property type="evidence" value="ECO:0007669"/>
    <property type="project" value="UniProtKB-UniRule"/>
</dbReference>
<dbReference type="CDD" id="cd01854">
    <property type="entry name" value="YjeQ_EngC"/>
    <property type="match status" value="1"/>
</dbReference>
<dbReference type="InterPro" id="IPR004881">
    <property type="entry name" value="Ribosome_biogen_GTPase_RsgA"/>
</dbReference>
<reference evidence="6 7" key="1">
    <citation type="submission" date="2017-05" db="EMBL/GenBank/DDBJ databases">
        <authorList>
            <person name="Varghese N."/>
            <person name="Submissions S."/>
        </authorList>
    </citation>
    <scope>NUCLEOTIDE SEQUENCE [LARGE SCALE GENOMIC DNA]</scope>
    <source>
        <strain evidence="6 7">DSM 16304</strain>
    </source>
</reference>
<keyword evidence="3" id="KW-0699">rRNA-binding</keyword>
<dbReference type="Gene3D" id="2.40.50.140">
    <property type="entry name" value="Nucleic acid-binding proteins"/>
    <property type="match status" value="1"/>
</dbReference>
<feature type="domain" description="EngC GTPase" evidence="4">
    <location>
        <begin position="73"/>
        <end position="221"/>
    </location>
</feature>
<gene>
    <name evidence="3" type="primary">rsgA</name>
    <name evidence="6" type="ORF">SAMN06269117_10749</name>
</gene>
<dbReference type="InterPro" id="IPR030378">
    <property type="entry name" value="G_CP_dom"/>
</dbReference>
<dbReference type="PANTHER" id="PTHR32120:SF11">
    <property type="entry name" value="SMALL RIBOSOMAL SUBUNIT BIOGENESIS GTPASE RSGA 1, MITOCHONDRIAL-RELATED"/>
    <property type="match status" value="1"/>
</dbReference>
<evidence type="ECO:0000256" key="3">
    <source>
        <dbReference type="HAMAP-Rule" id="MF_01820"/>
    </source>
</evidence>
<feature type="binding site" evidence="3">
    <location>
        <position position="251"/>
    </location>
    <ligand>
        <name>Zn(2+)</name>
        <dbReference type="ChEBI" id="CHEBI:29105"/>
    </ligand>
</feature>
<dbReference type="HAMAP" id="MF_01820">
    <property type="entry name" value="GTPase_RsgA"/>
    <property type="match status" value="1"/>
</dbReference>
<evidence type="ECO:0000313" key="7">
    <source>
        <dbReference type="Proteomes" id="UP000317315"/>
    </source>
</evidence>
<keyword evidence="7" id="KW-1185">Reference proteome</keyword>